<sequence length="340" mass="36624">MSYTRRLFLASAASTGLVSACAMPRLPSLRKSLDVEILDNSARDLISPGARLDVLASGYTWSEGPVWDRKRSCLYFSDVPENTCWKWTEDEGATVFLQPSGAPTDETQGFREPGANGLAISHDGRLLICNHGRRAVQSMDIDTKQRTTLVSAYDGKPLNSPNDVVEASDGTLFFTDPPYGLEGMNDSPLKAQDANGVYRFSPDGSLTRVISTMTFPNGVALSPDQKTLYVTQSDPDAAHLLQMGPDGAEPELLFDAAPFMAEDAPGLPDGLAIDETGHIFTTGPGGVFILSPDGTPLARIKTGKATANCCFGDPDGRTLYLTAHDTLMRIRTRTRGLGWS</sequence>
<evidence type="ECO:0000256" key="2">
    <source>
        <dbReference type="PIRSR" id="PIRSR605511-1"/>
    </source>
</evidence>
<keyword evidence="3" id="KW-0479">Metal-binding</keyword>
<evidence type="ECO:0000256" key="1">
    <source>
        <dbReference type="ARBA" id="ARBA00022801"/>
    </source>
</evidence>
<dbReference type="RefSeq" id="WP_034825457.1">
    <property type="nucleotide sequence ID" value="NZ_AWFA01000012.1"/>
</dbReference>
<reference evidence="5 6" key="1">
    <citation type="submission" date="2013-04" db="EMBL/GenBank/DDBJ databases">
        <title>Hyphomonas sp. T24B3 Genome Sequencing.</title>
        <authorList>
            <person name="Lai Q."/>
            <person name="Shao Z."/>
        </authorList>
    </citation>
    <scope>NUCLEOTIDE SEQUENCE [LARGE SCALE GENOMIC DNA]</scope>
    <source>
        <strain evidence="5 6">T24B3</strain>
    </source>
</reference>
<feature type="binding site" evidence="3">
    <location>
        <position position="217"/>
    </location>
    <ligand>
        <name>a divalent metal cation</name>
        <dbReference type="ChEBI" id="CHEBI:60240"/>
    </ligand>
</feature>
<dbReference type="PANTHER" id="PTHR47572:SF4">
    <property type="entry name" value="LACTONASE DRP35"/>
    <property type="match status" value="1"/>
</dbReference>
<evidence type="ECO:0000313" key="6">
    <source>
        <dbReference type="Proteomes" id="UP000249123"/>
    </source>
</evidence>
<dbReference type="Gene3D" id="2.120.10.30">
    <property type="entry name" value="TolB, C-terminal domain"/>
    <property type="match status" value="1"/>
</dbReference>
<accession>A0A062U6C0</accession>
<dbReference type="PROSITE" id="PS51257">
    <property type="entry name" value="PROKAR_LIPOPROTEIN"/>
    <property type="match status" value="1"/>
</dbReference>
<dbReference type="InterPro" id="IPR005511">
    <property type="entry name" value="SMP-30"/>
</dbReference>
<dbReference type="EMBL" id="AWFB01000012">
    <property type="protein sequence ID" value="RAN34334.1"/>
    <property type="molecule type" value="Genomic_DNA"/>
</dbReference>
<accession>A0A328JQX9</accession>
<feature type="binding site" evidence="3">
    <location>
        <position position="269"/>
    </location>
    <ligand>
        <name>a divalent metal cation</name>
        <dbReference type="ChEBI" id="CHEBI:60240"/>
    </ligand>
</feature>
<organism evidence="5 6">
    <name type="scientific">Hyphomonas pacifica</name>
    <dbReference type="NCBI Taxonomy" id="1280941"/>
    <lineage>
        <taxon>Bacteria</taxon>
        <taxon>Pseudomonadati</taxon>
        <taxon>Pseudomonadota</taxon>
        <taxon>Alphaproteobacteria</taxon>
        <taxon>Hyphomonadales</taxon>
        <taxon>Hyphomonadaceae</taxon>
        <taxon>Hyphomonas</taxon>
    </lineage>
</organism>
<protein>
    <recommendedName>
        <fullName evidence="4">SMP-30/Gluconolactonase/LRE-like region domain-containing protein</fullName>
    </recommendedName>
</protein>
<feature type="binding site" evidence="3">
    <location>
        <position position="162"/>
    </location>
    <ligand>
        <name>substrate</name>
    </ligand>
</feature>
<dbReference type="Pfam" id="PF08450">
    <property type="entry name" value="SGL"/>
    <property type="match status" value="1"/>
</dbReference>
<proteinExistence type="predicted"/>
<dbReference type="PRINTS" id="PR01790">
    <property type="entry name" value="SMP30FAMILY"/>
</dbReference>
<dbReference type="PANTHER" id="PTHR47572">
    <property type="entry name" value="LIPOPROTEIN-RELATED"/>
    <property type="match status" value="1"/>
</dbReference>
<feature type="domain" description="SMP-30/Gluconolactonase/LRE-like region" evidence="4">
    <location>
        <begin position="61"/>
        <end position="324"/>
    </location>
</feature>
<dbReference type="InterPro" id="IPR011042">
    <property type="entry name" value="6-blade_b-propeller_TolB-like"/>
</dbReference>
<keyword evidence="3" id="KW-0862">Zinc</keyword>
<dbReference type="InterPro" id="IPR013658">
    <property type="entry name" value="SGL"/>
</dbReference>
<comment type="cofactor">
    <cofactor evidence="3">
        <name>Zn(2+)</name>
        <dbReference type="ChEBI" id="CHEBI:29105"/>
    </cofactor>
    <text evidence="3">Binds 1 divalent metal cation per subunit.</text>
</comment>
<dbReference type="GO" id="GO:0046872">
    <property type="term" value="F:metal ion binding"/>
    <property type="evidence" value="ECO:0007669"/>
    <property type="project" value="UniProtKB-KW"/>
</dbReference>
<feature type="active site" description="Proton donor/acceptor" evidence="2">
    <location>
        <position position="269"/>
    </location>
</feature>
<evidence type="ECO:0000259" key="4">
    <source>
        <dbReference type="Pfam" id="PF08450"/>
    </source>
</evidence>
<evidence type="ECO:0000313" key="5">
    <source>
        <dbReference type="EMBL" id="RAN34334.1"/>
    </source>
</evidence>
<comment type="caution">
    <text evidence="5">The sequence shown here is derived from an EMBL/GenBank/DDBJ whole genome shotgun (WGS) entry which is preliminary data.</text>
</comment>
<dbReference type="SUPFAM" id="SSF63829">
    <property type="entry name" value="Calcium-dependent phosphotriesterase"/>
    <property type="match status" value="1"/>
</dbReference>
<gene>
    <name evidence="5" type="ORF">HY3_01630</name>
</gene>
<keyword evidence="6" id="KW-1185">Reference proteome</keyword>
<dbReference type="OrthoDB" id="241638at2"/>
<dbReference type="Proteomes" id="UP000249123">
    <property type="component" value="Unassembled WGS sequence"/>
</dbReference>
<dbReference type="AlphaFoldDB" id="A0A062U6C0"/>
<name>A0A062U6C0_9PROT</name>
<dbReference type="eggNOG" id="COG3386">
    <property type="taxonomic scope" value="Bacteria"/>
</dbReference>
<dbReference type="STRING" id="1280941.HY2_01545"/>
<keyword evidence="1" id="KW-0378">Hydrolase</keyword>
<evidence type="ECO:0000256" key="3">
    <source>
        <dbReference type="PIRSR" id="PIRSR605511-2"/>
    </source>
</evidence>
<dbReference type="InterPro" id="IPR051262">
    <property type="entry name" value="SMP-30/CGR1_Lactonase"/>
</dbReference>
<feature type="binding site" evidence="3">
    <location>
        <position position="63"/>
    </location>
    <ligand>
        <name>a divalent metal cation</name>
        <dbReference type="ChEBI" id="CHEBI:60240"/>
    </ligand>
</feature>
<dbReference type="GO" id="GO:0016787">
    <property type="term" value="F:hydrolase activity"/>
    <property type="evidence" value="ECO:0007669"/>
    <property type="project" value="UniProtKB-KW"/>
</dbReference>